<dbReference type="PANTHER" id="PTHR15954:SF4">
    <property type="entry name" value="VACUOLAR PROTEIN SORTING-ASSOCIATED PROTEIN 51 HOMOLOG"/>
    <property type="match status" value="1"/>
</dbReference>
<dbReference type="GO" id="GO:0015031">
    <property type="term" value="P:protein transport"/>
    <property type="evidence" value="ECO:0007669"/>
    <property type="project" value="UniProtKB-UniRule"/>
</dbReference>
<evidence type="ECO:0000256" key="3">
    <source>
        <dbReference type="RuleBase" id="RU368010"/>
    </source>
</evidence>
<proteinExistence type="inferred from homology"/>
<keyword evidence="3" id="KW-0653">Protein transport</keyword>
<evidence type="ECO:0000313" key="5">
    <source>
        <dbReference type="Proteomes" id="UP000288216"/>
    </source>
</evidence>
<name>A0A401QI82_SCYTO</name>
<evidence type="ECO:0000256" key="2">
    <source>
        <dbReference type="ARBA" id="ARBA00016122"/>
    </source>
</evidence>
<comment type="subcellular location">
    <subcellularLocation>
        <location evidence="3">Golgi apparatus</location>
        <location evidence="3">trans-Golgi network</location>
    </subcellularLocation>
    <subcellularLocation>
        <location evidence="3">Recycling endosome</location>
    </subcellularLocation>
    <text evidence="3">Localizes to the trans-Golgi network as part of the GARP complex, while it localizes to recycling endosomes as part of the EARP complex.</text>
</comment>
<comment type="subunit">
    <text evidence="3">Component of the Golgi-associated retrograde protein (GARP) complex. Component of the endosome-associated retrograde protein (EARP) complex.</text>
</comment>
<dbReference type="OrthoDB" id="203678at2759"/>
<protein>
    <recommendedName>
        <fullName evidence="2 3">Vacuolar protein sorting-associated protein 51 homolog</fullName>
    </recommendedName>
</protein>
<dbReference type="GO" id="GO:0005829">
    <property type="term" value="C:cytosol"/>
    <property type="evidence" value="ECO:0007669"/>
    <property type="project" value="GOC"/>
</dbReference>
<dbReference type="GO" id="GO:0000938">
    <property type="term" value="C:GARP complex"/>
    <property type="evidence" value="ECO:0007669"/>
    <property type="project" value="UniProtKB-UniRule"/>
</dbReference>
<reference evidence="4 5" key="1">
    <citation type="journal article" date="2018" name="Nat. Ecol. Evol.">
        <title>Shark genomes provide insights into elasmobranch evolution and the origin of vertebrates.</title>
        <authorList>
            <person name="Hara Y"/>
            <person name="Yamaguchi K"/>
            <person name="Onimaru K"/>
            <person name="Kadota M"/>
            <person name="Koyanagi M"/>
            <person name="Keeley SD"/>
            <person name="Tatsumi K"/>
            <person name="Tanaka K"/>
            <person name="Motone F"/>
            <person name="Kageyama Y"/>
            <person name="Nozu R"/>
            <person name="Adachi N"/>
            <person name="Nishimura O"/>
            <person name="Nakagawa R"/>
            <person name="Tanegashima C"/>
            <person name="Kiyatake I"/>
            <person name="Matsumoto R"/>
            <person name="Murakumo K"/>
            <person name="Nishida K"/>
            <person name="Terakita A"/>
            <person name="Kuratani S"/>
            <person name="Sato K"/>
            <person name="Hyodo S Kuraku.S."/>
        </authorList>
    </citation>
    <scope>NUCLEOTIDE SEQUENCE [LARGE SCALE GENOMIC DNA]</scope>
</reference>
<sequence>MVKHIRSLDSDMQTLVYENYNKFISATDTIRKMKNDFKKMEDEMDCLATNMAAITEFSARISNTLQDQHQQITKLS</sequence>
<gene>
    <name evidence="4" type="ORF">scyTo_0025796</name>
</gene>
<keyword evidence="5" id="KW-1185">Reference proteome</keyword>
<comment type="function">
    <text evidence="3">Involved in retrograde transport from early and late endosomes to the late Golgi. The GARP complex is required for the maintenance of protein retrieval from endosomes to the TGN, acid hydrolase sorting, lysosome function, endosomal cholesterol traffic and autophagy. Acts as component of the EARP complex that is involved in endocytic recycling.</text>
</comment>
<dbReference type="GO" id="GO:0007030">
    <property type="term" value="P:Golgi organization"/>
    <property type="evidence" value="ECO:0007669"/>
    <property type="project" value="UniProtKB-UniRule"/>
</dbReference>
<dbReference type="EMBL" id="BFAA01128305">
    <property type="protein sequence ID" value="GCB85094.1"/>
    <property type="molecule type" value="Genomic_DNA"/>
</dbReference>
<keyword evidence="3" id="KW-0333">Golgi apparatus</keyword>
<dbReference type="GO" id="GO:0048193">
    <property type="term" value="P:Golgi vesicle transport"/>
    <property type="evidence" value="ECO:0007669"/>
    <property type="project" value="TreeGrafter"/>
</dbReference>
<feature type="non-terminal residue" evidence="4">
    <location>
        <position position="76"/>
    </location>
</feature>
<dbReference type="GO" id="GO:0016020">
    <property type="term" value="C:membrane"/>
    <property type="evidence" value="ECO:0007669"/>
    <property type="project" value="TreeGrafter"/>
</dbReference>
<organism evidence="4 5">
    <name type="scientific">Scyliorhinus torazame</name>
    <name type="common">Cloudy catshark</name>
    <name type="synonym">Catulus torazame</name>
    <dbReference type="NCBI Taxonomy" id="75743"/>
    <lineage>
        <taxon>Eukaryota</taxon>
        <taxon>Metazoa</taxon>
        <taxon>Chordata</taxon>
        <taxon>Craniata</taxon>
        <taxon>Vertebrata</taxon>
        <taxon>Chondrichthyes</taxon>
        <taxon>Elasmobranchii</taxon>
        <taxon>Galeomorphii</taxon>
        <taxon>Galeoidea</taxon>
        <taxon>Carcharhiniformes</taxon>
        <taxon>Scyliorhinidae</taxon>
        <taxon>Scyliorhinus</taxon>
    </lineage>
</organism>
<comment type="similarity">
    <text evidence="1 3">Belongs to the VPS51 family.</text>
</comment>
<dbReference type="AlphaFoldDB" id="A0A401QI82"/>
<keyword evidence="3" id="KW-0967">Endosome</keyword>
<dbReference type="Pfam" id="PF08700">
    <property type="entry name" value="VPS51_Exo84_N"/>
    <property type="match status" value="1"/>
</dbReference>
<dbReference type="GO" id="GO:0042147">
    <property type="term" value="P:retrograde transport, endosome to Golgi"/>
    <property type="evidence" value="ECO:0007669"/>
    <property type="project" value="UniProtKB-UniRule"/>
</dbReference>
<dbReference type="STRING" id="75743.A0A401QI82"/>
<comment type="caution">
    <text evidence="4">The sequence shown here is derived from an EMBL/GenBank/DDBJ whole genome shotgun (WGS) entry which is preliminary data.</text>
</comment>
<dbReference type="PANTHER" id="PTHR15954">
    <property type="entry name" value="VACUOLAR PROTEIN SORTING-ASSOCIATED PROTEIN 51 HOMOLOG"/>
    <property type="match status" value="1"/>
</dbReference>
<dbReference type="InterPro" id="IPR014812">
    <property type="entry name" value="Vps51"/>
</dbReference>
<dbReference type="GO" id="GO:1990745">
    <property type="term" value="C:EARP complex"/>
    <property type="evidence" value="ECO:0007669"/>
    <property type="project" value="UniProtKB-UniRule"/>
</dbReference>
<dbReference type="GO" id="GO:0007041">
    <property type="term" value="P:lysosomal transport"/>
    <property type="evidence" value="ECO:0007669"/>
    <property type="project" value="TreeGrafter"/>
</dbReference>
<evidence type="ECO:0000313" key="4">
    <source>
        <dbReference type="EMBL" id="GCB85094.1"/>
    </source>
</evidence>
<dbReference type="GO" id="GO:0032456">
    <property type="term" value="P:endocytic recycling"/>
    <property type="evidence" value="ECO:0007669"/>
    <property type="project" value="UniProtKB-UniRule"/>
</dbReference>
<evidence type="ECO:0000256" key="1">
    <source>
        <dbReference type="ARBA" id="ARBA00006080"/>
    </source>
</evidence>
<keyword evidence="3" id="KW-0813">Transport</keyword>
<dbReference type="GO" id="GO:0006869">
    <property type="term" value="P:lipid transport"/>
    <property type="evidence" value="ECO:0007669"/>
    <property type="project" value="UniProtKB-UniRule"/>
</dbReference>
<keyword evidence="3" id="KW-0445">Lipid transport</keyword>
<accession>A0A401QI82</accession>
<dbReference type="Proteomes" id="UP000288216">
    <property type="component" value="Unassembled WGS sequence"/>
</dbReference>